<accession>E3M9A7</accession>
<protein>
    <recommendedName>
        <fullName evidence="10">C2H2-type domain-containing protein</fullName>
    </recommendedName>
</protein>
<evidence type="ECO:0000256" key="9">
    <source>
        <dbReference type="PROSITE-ProRule" id="PRU00042"/>
    </source>
</evidence>
<dbReference type="InParanoid" id="E3M9A7"/>
<evidence type="ECO:0000313" key="12">
    <source>
        <dbReference type="Proteomes" id="UP000008281"/>
    </source>
</evidence>
<name>E3M9A7_CAERE</name>
<evidence type="ECO:0000256" key="4">
    <source>
        <dbReference type="ARBA" id="ARBA00022771"/>
    </source>
</evidence>
<feature type="domain" description="C2H2-type" evidence="10">
    <location>
        <begin position="8"/>
        <end position="35"/>
    </location>
</feature>
<dbReference type="PROSITE" id="PS00028">
    <property type="entry name" value="ZINC_FINGER_C2H2_1"/>
    <property type="match status" value="2"/>
</dbReference>
<dbReference type="PROSITE" id="PS50157">
    <property type="entry name" value="ZINC_FINGER_C2H2_2"/>
    <property type="match status" value="2"/>
</dbReference>
<organism evidence="12">
    <name type="scientific">Caenorhabditis remanei</name>
    <name type="common">Caenorhabditis vulgaris</name>
    <dbReference type="NCBI Taxonomy" id="31234"/>
    <lineage>
        <taxon>Eukaryota</taxon>
        <taxon>Metazoa</taxon>
        <taxon>Ecdysozoa</taxon>
        <taxon>Nematoda</taxon>
        <taxon>Chromadorea</taxon>
        <taxon>Rhabditida</taxon>
        <taxon>Rhabditina</taxon>
        <taxon>Rhabditomorpha</taxon>
        <taxon>Rhabditoidea</taxon>
        <taxon>Rhabditidae</taxon>
        <taxon>Peloderinae</taxon>
        <taxon>Caenorhabditis</taxon>
    </lineage>
</organism>
<gene>
    <name evidence="11" type="ORF">CRE_14514</name>
</gene>
<dbReference type="PANTHER" id="PTHR14196:SF0">
    <property type="entry name" value="PROTEIN BOWEL"/>
    <property type="match status" value="1"/>
</dbReference>
<evidence type="ECO:0000256" key="7">
    <source>
        <dbReference type="ARBA" id="ARBA00023163"/>
    </source>
</evidence>
<dbReference type="SMART" id="SM00355">
    <property type="entry name" value="ZnF_C2H2"/>
    <property type="match status" value="2"/>
</dbReference>
<dbReference type="FunFam" id="3.30.160.60:FF:000557">
    <property type="entry name" value="zinc finger and SCAN domain-containing protein 29"/>
    <property type="match status" value="1"/>
</dbReference>
<dbReference type="GO" id="GO:0008270">
    <property type="term" value="F:zinc ion binding"/>
    <property type="evidence" value="ECO:0007669"/>
    <property type="project" value="UniProtKB-KW"/>
</dbReference>
<sequence>MADPEKQFECNICHKSFPSLYALNSHKVIHTGERPFVCDVCGSNFSFSSNLSRHRLIHFEKNTEKYSSSNTNKPQFSFDEDIRQIAHQLSRVATARPDAHDALREVMFGTILAFGNGGFNDNVGEFFKKLSDRYNN</sequence>
<keyword evidence="12" id="KW-1185">Reference proteome</keyword>
<dbReference type="OrthoDB" id="3437960at2759"/>
<dbReference type="eggNOG" id="KOG1721">
    <property type="taxonomic scope" value="Eukaryota"/>
</dbReference>
<dbReference type="InterPro" id="IPR036236">
    <property type="entry name" value="Znf_C2H2_sf"/>
</dbReference>
<dbReference type="Proteomes" id="UP000008281">
    <property type="component" value="Unassembled WGS sequence"/>
</dbReference>
<dbReference type="FunFam" id="3.30.160.60:FF:000096">
    <property type="entry name" value="Zinc finger and BTB domain-containing protein 18 isoform 1"/>
    <property type="match status" value="1"/>
</dbReference>
<evidence type="ECO:0000256" key="8">
    <source>
        <dbReference type="ARBA" id="ARBA00023242"/>
    </source>
</evidence>
<evidence type="ECO:0000259" key="10">
    <source>
        <dbReference type="PROSITE" id="PS50157"/>
    </source>
</evidence>
<dbReference type="EMBL" id="DS268430">
    <property type="protein sequence ID" value="EFO96341.1"/>
    <property type="molecule type" value="Genomic_DNA"/>
</dbReference>
<dbReference type="PANTHER" id="PTHR14196">
    <property type="entry name" value="ODD-SKIPPED - RELATED"/>
    <property type="match status" value="1"/>
</dbReference>
<keyword evidence="4 9" id="KW-0863">Zinc-finger</keyword>
<dbReference type="GO" id="GO:0000981">
    <property type="term" value="F:DNA-binding transcription factor activity, RNA polymerase II-specific"/>
    <property type="evidence" value="ECO:0007669"/>
    <property type="project" value="TreeGrafter"/>
</dbReference>
<comment type="subcellular location">
    <subcellularLocation>
        <location evidence="1">Nucleus</location>
    </subcellularLocation>
</comment>
<evidence type="ECO:0000256" key="1">
    <source>
        <dbReference type="ARBA" id="ARBA00004123"/>
    </source>
</evidence>
<keyword evidence="6" id="KW-0805">Transcription regulation</keyword>
<keyword evidence="7" id="KW-0804">Transcription</keyword>
<keyword evidence="2" id="KW-0479">Metal-binding</keyword>
<dbReference type="InterPro" id="IPR005020">
    <property type="entry name" value="LIN-8"/>
</dbReference>
<keyword evidence="3" id="KW-0677">Repeat</keyword>
<evidence type="ECO:0000313" key="11">
    <source>
        <dbReference type="EMBL" id="EFO96341.1"/>
    </source>
</evidence>
<dbReference type="SUPFAM" id="SSF57667">
    <property type="entry name" value="beta-beta-alpha zinc fingers"/>
    <property type="match status" value="1"/>
</dbReference>
<dbReference type="GO" id="GO:0000977">
    <property type="term" value="F:RNA polymerase II transcription regulatory region sequence-specific DNA binding"/>
    <property type="evidence" value="ECO:0007669"/>
    <property type="project" value="TreeGrafter"/>
</dbReference>
<dbReference type="OMA" id="RHLISHX"/>
<dbReference type="Gene3D" id="3.30.160.60">
    <property type="entry name" value="Classic Zinc Finger"/>
    <property type="match status" value="2"/>
</dbReference>
<dbReference type="Pfam" id="PF03353">
    <property type="entry name" value="Lin-8"/>
    <property type="match status" value="1"/>
</dbReference>
<dbReference type="GO" id="GO:0005634">
    <property type="term" value="C:nucleus"/>
    <property type="evidence" value="ECO:0007669"/>
    <property type="project" value="UniProtKB-SubCell"/>
</dbReference>
<dbReference type="HOGENOM" id="CLU_1877359_0_0_1"/>
<dbReference type="AlphaFoldDB" id="E3M9A7"/>
<proteinExistence type="predicted"/>
<evidence type="ECO:0000256" key="2">
    <source>
        <dbReference type="ARBA" id="ARBA00022723"/>
    </source>
</evidence>
<evidence type="ECO:0000256" key="6">
    <source>
        <dbReference type="ARBA" id="ARBA00023015"/>
    </source>
</evidence>
<dbReference type="InterPro" id="IPR013087">
    <property type="entry name" value="Znf_C2H2_type"/>
</dbReference>
<evidence type="ECO:0000256" key="3">
    <source>
        <dbReference type="ARBA" id="ARBA00022737"/>
    </source>
</evidence>
<reference evidence="11" key="1">
    <citation type="submission" date="2007-07" db="EMBL/GenBank/DDBJ databases">
        <title>PCAP assembly of the Caenorhabditis remanei genome.</title>
        <authorList>
            <consortium name="The Caenorhabditis remanei Sequencing Consortium"/>
            <person name="Wilson R.K."/>
        </authorList>
    </citation>
    <scope>NUCLEOTIDE SEQUENCE [LARGE SCALE GENOMIC DNA]</scope>
    <source>
        <strain evidence="11">PB4641</strain>
    </source>
</reference>
<dbReference type="InterPro" id="IPR050717">
    <property type="entry name" value="C2H2-ZF_Transcription_Reg"/>
</dbReference>
<keyword evidence="5" id="KW-0862">Zinc</keyword>
<dbReference type="Pfam" id="PF00096">
    <property type="entry name" value="zf-C2H2"/>
    <property type="match status" value="1"/>
</dbReference>
<keyword evidence="8" id="KW-0539">Nucleus</keyword>
<dbReference type="STRING" id="31234.E3M9A7"/>
<dbReference type="Pfam" id="PF13912">
    <property type="entry name" value="zf-C2H2_6"/>
    <property type="match status" value="1"/>
</dbReference>
<feature type="domain" description="C2H2-type" evidence="10">
    <location>
        <begin position="36"/>
        <end position="63"/>
    </location>
</feature>
<evidence type="ECO:0000256" key="5">
    <source>
        <dbReference type="ARBA" id="ARBA00022833"/>
    </source>
</evidence>